<dbReference type="RefSeq" id="XP_020118564.1">
    <property type="nucleotide sequence ID" value="XM_020268473.1"/>
</dbReference>
<dbReference type="PANTHER" id="PTHR23355:SF65">
    <property type="entry name" value="EXORIBONUCLEASE CYT-4, PUTATIVE (AFU_ORTHOLOGUE AFUA_7G01550)-RELATED"/>
    <property type="match status" value="1"/>
</dbReference>
<dbReference type="OrthoDB" id="2285229at2759"/>
<feature type="domain" description="RNB" evidence="2">
    <location>
        <begin position="510"/>
        <end position="856"/>
    </location>
</feature>
<evidence type="ECO:0000313" key="4">
    <source>
        <dbReference type="Proteomes" id="UP000214365"/>
    </source>
</evidence>
<dbReference type="GO" id="GO:0003723">
    <property type="term" value="F:RNA binding"/>
    <property type="evidence" value="ECO:0007669"/>
    <property type="project" value="InterPro"/>
</dbReference>
<dbReference type="PANTHER" id="PTHR23355">
    <property type="entry name" value="RIBONUCLEASE"/>
    <property type="match status" value="1"/>
</dbReference>
<dbReference type="Pfam" id="PF00773">
    <property type="entry name" value="RNB"/>
    <property type="match status" value="2"/>
</dbReference>
<comment type="caution">
    <text evidence="3">The sequence shown here is derived from an EMBL/GenBank/DDBJ whole genome shotgun (WGS) entry which is preliminary data.</text>
</comment>
<dbReference type="Pfam" id="PF23216">
    <property type="entry name" value="WHD_CYT4"/>
    <property type="match status" value="1"/>
</dbReference>
<dbReference type="GeneID" id="31005934"/>
<dbReference type="SUPFAM" id="SSF50249">
    <property type="entry name" value="Nucleic acid-binding proteins"/>
    <property type="match status" value="1"/>
</dbReference>
<dbReference type="InterPro" id="IPR001900">
    <property type="entry name" value="RNase_II/R"/>
</dbReference>
<reference evidence="3 4" key="1">
    <citation type="submission" date="2015-06" db="EMBL/GenBank/DDBJ databases">
        <title>Talaromyces atroroseus IBT 11181 draft genome.</title>
        <authorList>
            <person name="Rasmussen K.B."/>
            <person name="Rasmussen S."/>
            <person name="Petersen B."/>
            <person name="Sicheritz-Ponten T."/>
            <person name="Mortensen U.H."/>
            <person name="Thrane U."/>
        </authorList>
    </citation>
    <scope>NUCLEOTIDE SEQUENCE [LARGE SCALE GENOMIC DNA]</scope>
    <source>
        <strain evidence="3 4">IBT 11181</strain>
    </source>
</reference>
<keyword evidence="4" id="KW-1185">Reference proteome</keyword>
<organism evidence="3 4">
    <name type="scientific">Talaromyces atroroseus</name>
    <dbReference type="NCBI Taxonomy" id="1441469"/>
    <lineage>
        <taxon>Eukaryota</taxon>
        <taxon>Fungi</taxon>
        <taxon>Dikarya</taxon>
        <taxon>Ascomycota</taxon>
        <taxon>Pezizomycotina</taxon>
        <taxon>Eurotiomycetes</taxon>
        <taxon>Eurotiomycetidae</taxon>
        <taxon>Eurotiales</taxon>
        <taxon>Trichocomaceae</taxon>
        <taxon>Talaromyces</taxon>
        <taxon>Talaromyces sect. Trachyspermi</taxon>
    </lineage>
</organism>
<dbReference type="Pfam" id="PF23214">
    <property type="entry name" value="SH3_CYT4"/>
    <property type="match status" value="1"/>
</dbReference>
<dbReference type="EMBL" id="LFMY01000009">
    <property type="protein sequence ID" value="OKL58443.1"/>
    <property type="molecule type" value="Genomic_DNA"/>
</dbReference>
<dbReference type="InterPro" id="IPR012340">
    <property type="entry name" value="NA-bd_OB-fold"/>
</dbReference>
<evidence type="ECO:0000259" key="2">
    <source>
        <dbReference type="SMART" id="SM00955"/>
    </source>
</evidence>
<protein>
    <recommendedName>
        <fullName evidence="2">RNB domain-containing protein</fullName>
    </recommendedName>
</protein>
<dbReference type="GO" id="GO:0000175">
    <property type="term" value="F:3'-5'-RNA exonuclease activity"/>
    <property type="evidence" value="ECO:0007669"/>
    <property type="project" value="TreeGrafter"/>
</dbReference>
<evidence type="ECO:0000313" key="3">
    <source>
        <dbReference type="EMBL" id="OKL58443.1"/>
    </source>
</evidence>
<name>A0A225AGW4_TALAT</name>
<dbReference type="InterPro" id="IPR056625">
    <property type="entry name" value="SH3_CYT4"/>
</dbReference>
<dbReference type="GO" id="GO:0000932">
    <property type="term" value="C:P-body"/>
    <property type="evidence" value="ECO:0007669"/>
    <property type="project" value="TreeGrafter"/>
</dbReference>
<dbReference type="AlphaFoldDB" id="A0A225AGW4"/>
<sequence length="1009" mass="113849">MPLCWEATFALPARDPSAVLYSRRQTLPSVETEFPVKPAPVSSLDELFTMSRRDYLHKWQSQNAHDLDPVRGPGTVNPKPLSRGQWVGNMLNDSGSTIEESMERSESLAEESSDIQFDMSEHDEVGDILEPGDLVGFYTGFGQVNPAVYVRSVERQKQFYTSSGKWRVATDKGIDLVIKGFVPKEMIDIVTPYFPDTAASMNFNMQEIIEGGVPRSVARPLIAALQKFAYEEKRLYKENAKGMDNLYSLISSSNDRRVYSLREIAAKAINVTPDKVTPEALFMTHKAILRIPFLILVDRSSIFTDRYVVHPEWFGKNLHTVWGWVRDHQDHLTRVTMQHNSDFNDHPMQKFLSKAKRLITQSRTIRSPTTMASVGPSAQRLKPEETTDGRNFKKVITEAFDSNDKKIIDYLVHCAIPPFRVSIGIERYAAMHIMRATGMYNAIELQRGAIPLLLQELGVLPAWENIYSLDQFLALPGHHIDPAVEKSVQAAQQAAVKPNRYEKDAMADTRVDWGDLPIYCIDDPGAKEIDDGISLESVPGTNDTFWLRVHVANPTAFVPHDDPVSQNAAERLSTVYLPERVYPMLPQEVTHTHFSLAQGRPTFTISAKVNLNGDVLETNITNGRAQNVIYMTHGKLRSIFDTDMKASQTLTVGGDLLPRSDDHFKDDLSSEEKETFLTLRKIMSNVHLKWRENGGLTWPNQYHSQNLSIHTGKDIPPYLFSDSPAKGGYYLGDPIIGVILNAVDPYEVPDMSQQNLVSLVMQFACHTAGRWGAERNIPLVYDGAYFHPEYPALTPEKLRSFTSEDWLRYSPPRGHSSSSVLAHSGLGVDAYTKTTSPLRRYTDLLGHYQIEAALRYEHKHGEKFNGQNSKAASSLPFSTSDVDQVLERMKLQYPLIKAAQSQSNHFWTCQFLFRAFYFGESELPETVPCLVRQRLQGQATLGTNYMAAYAGDNLPFGVRARLFVTKEFEDLDLLSTVEAKIVAVNMAQHVVDMEVVRKVKSWERTGDWA</sequence>
<dbReference type="InterPro" id="IPR050180">
    <property type="entry name" value="RNR_Ribonuclease"/>
</dbReference>
<feature type="region of interest" description="Disordered" evidence="1">
    <location>
        <begin position="66"/>
        <end position="88"/>
    </location>
</feature>
<proteinExistence type="predicted"/>
<dbReference type="InterPro" id="IPR056624">
    <property type="entry name" value="WH_CYT4"/>
</dbReference>
<dbReference type="STRING" id="1441469.A0A225AGW4"/>
<accession>A0A225AGW4</accession>
<gene>
    <name evidence="3" type="ORF">UA08_06178</name>
</gene>
<dbReference type="SMART" id="SM00955">
    <property type="entry name" value="RNB"/>
    <property type="match status" value="1"/>
</dbReference>
<evidence type="ECO:0000256" key="1">
    <source>
        <dbReference type="SAM" id="MobiDB-lite"/>
    </source>
</evidence>
<dbReference type="Proteomes" id="UP000214365">
    <property type="component" value="Unassembled WGS sequence"/>
</dbReference>
<dbReference type="GO" id="GO:0006402">
    <property type="term" value="P:mRNA catabolic process"/>
    <property type="evidence" value="ECO:0007669"/>
    <property type="project" value="TreeGrafter"/>
</dbReference>